<proteinExistence type="inferred from homology"/>
<organism evidence="6 7">
    <name type="scientific">Arachis hypogaea</name>
    <name type="common">Peanut</name>
    <dbReference type="NCBI Taxonomy" id="3818"/>
    <lineage>
        <taxon>Eukaryota</taxon>
        <taxon>Viridiplantae</taxon>
        <taxon>Streptophyta</taxon>
        <taxon>Embryophyta</taxon>
        <taxon>Tracheophyta</taxon>
        <taxon>Spermatophyta</taxon>
        <taxon>Magnoliopsida</taxon>
        <taxon>eudicotyledons</taxon>
        <taxon>Gunneridae</taxon>
        <taxon>Pentapetalae</taxon>
        <taxon>rosids</taxon>
        <taxon>fabids</taxon>
        <taxon>Fabales</taxon>
        <taxon>Fabaceae</taxon>
        <taxon>Papilionoideae</taxon>
        <taxon>50 kb inversion clade</taxon>
        <taxon>dalbergioids sensu lato</taxon>
        <taxon>Dalbergieae</taxon>
        <taxon>Pterocarpus clade</taxon>
        <taxon>Arachis</taxon>
    </lineage>
</organism>
<feature type="domain" description="Pectinesterase inhibitor" evidence="5">
    <location>
        <begin position="31"/>
        <end position="164"/>
    </location>
</feature>
<dbReference type="NCBIfam" id="TIGR01614">
    <property type="entry name" value="PME_inhib"/>
    <property type="match status" value="1"/>
</dbReference>
<evidence type="ECO:0000313" key="7">
    <source>
        <dbReference type="Proteomes" id="UP000289738"/>
    </source>
</evidence>
<comment type="caution">
    <text evidence="6">The sequence shown here is derived from an EMBL/GenBank/DDBJ whole genome shotgun (WGS) entry which is preliminary data.</text>
</comment>
<protein>
    <recommendedName>
        <fullName evidence="5">Pectinesterase inhibitor domain-containing protein</fullName>
    </recommendedName>
</protein>
<dbReference type="Pfam" id="PF04043">
    <property type="entry name" value="PMEI"/>
    <property type="match status" value="1"/>
</dbReference>
<evidence type="ECO:0000256" key="2">
    <source>
        <dbReference type="ARBA" id="ARBA00023157"/>
    </source>
</evidence>
<dbReference type="EMBL" id="SDMP01000011">
    <property type="protein sequence ID" value="RYR30731.1"/>
    <property type="molecule type" value="Genomic_DNA"/>
</dbReference>
<dbReference type="SMART" id="SM00856">
    <property type="entry name" value="PMEI"/>
    <property type="match status" value="1"/>
</dbReference>
<comment type="similarity">
    <text evidence="3">Belongs to the PMEI family.</text>
</comment>
<dbReference type="SUPFAM" id="SSF101148">
    <property type="entry name" value="Plant invertase/pectin methylesterase inhibitor"/>
    <property type="match status" value="1"/>
</dbReference>
<accession>A0A445AWD8</accession>
<dbReference type="InterPro" id="IPR035513">
    <property type="entry name" value="Invertase/methylesterase_inhib"/>
</dbReference>
<sequence length="164" mass="18166">MKQQYYLSSLNIFLCTIIVVVASMSHSDDDKPKVIVQACSNTPNPDQCFHYIKADPRSNTVKDVQDVGILMARILQLKAKLARDKIYRMMSAAERPDLKVHKLKACLGSYNNILNVDVEVAIDAFKDGNPRMAEVGADTASHGVSDCEESFNGESPITNFNTLI</sequence>
<evidence type="ECO:0000256" key="1">
    <source>
        <dbReference type="ARBA" id="ARBA00022729"/>
    </source>
</evidence>
<evidence type="ECO:0000256" key="3">
    <source>
        <dbReference type="ARBA" id="ARBA00038471"/>
    </source>
</evidence>
<keyword evidence="7" id="KW-1185">Reference proteome</keyword>
<evidence type="ECO:0000313" key="6">
    <source>
        <dbReference type="EMBL" id="RYR30731.1"/>
    </source>
</evidence>
<dbReference type="PANTHER" id="PTHR36710:SF13">
    <property type="entry name" value="PUTATIVE-RELATED"/>
    <property type="match status" value="1"/>
</dbReference>
<dbReference type="Proteomes" id="UP000289738">
    <property type="component" value="Chromosome B01"/>
</dbReference>
<dbReference type="PANTHER" id="PTHR36710">
    <property type="entry name" value="PECTINESTERASE INHIBITOR-LIKE"/>
    <property type="match status" value="1"/>
</dbReference>
<dbReference type="STRING" id="3818.A0A445AWD8"/>
<feature type="signal peptide" evidence="4">
    <location>
        <begin position="1"/>
        <end position="22"/>
    </location>
</feature>
<keyword evidence="1 4" id="KW-0732">Signal</keyword>
<gene>
    <name evidence="6" type="ORF">Ahy_B01g055500</name>
</gene>
<dbReference type="OrthoDB" id="1918674at2759"/>
<reference evidence="6 7" key="1">
    <citation type="submission" date="2019-01" db="EMBL/GenBank/DDBJ databases">
        <title>Sequencing of cultivated peanut Arachis hypogaea provides insights into genome evolution and oil improvement.</title>
        <authorList>
            <person name="Chen X."/>
        </authorList>
    </citation>
    <scope>NUCLEOTIDE SEQUENCE [LARGE SCALE GENOMIC DNA]</scope>
    <source>
        <strain evidence="7">cv. Fuhuasheng</strain>
        <tissue evidence="6">Leaves</tissue>
    </source>
</reference>
<dbReference type="InterPro" id="IPR052421">
    <property type="entry name" value="PCW_Enzyme_Inhibitor"/>
</dbReference>
<evidence type="ECO:0000259" key="5">
    <source>
        <dbReference type="SMART" id="SM00856"/>
    </source>
</evidence>
<name>A0A445AWD8_ARAHY</name>
<dbReference type="AlphaFoldDB" id="A0A445AWD8"/>
<evidence type="ECO:0000256" key="4">
    <source>
        <dbReference type="SAM" id="SignalP"/>
    </source>
</evidence>
<feature type="chain" id="PRO_5019545381" description="Pectinesterase inhibitor domain-containing protein" evidence="4">
    <location>
        <begin position="23"/>
        <end position="164"/>
    </location>
</feature>
<keyword evidence="2" id="KW-1015">Disulfide bond</keyword>
<dbReference type="Gene3D" id="1.20.140.40">
    <property type="entry name" value="Invertase/pectin methylesterase inhibitor family protein"/>
    <property type="match status" value="1"/>
</dbReference>
<dbReference type="InterPro" id="IPR006501">
    <property type="entry name" value="Pectinesterase_inhib_dom"/>
</dbReference>
<dbReference type="GO" id="GO:0004857">
    <property type="term" value="F:enzyme inhibitor activity"/>
    <property type="evidence" value="ECO:0007669"/>
    <property type="project" value="InterPro"/>
</dbReference>